<protein>
    <recommendedName>
        <fullName evidence="3">DUF1640 domain-containing protein</fullName>
    </recommendedName>
</protein>
<evidence type="ECO:0008006" key="3">
    <source>
        <dbReference type="Google" id="ProtNLM"/>
    </source>
</evidence>
<evidence type="ECO:0000313" key="2">
    <source>
        <dbReference type="EMBL" id="VFJ77385.1"/>
    </source>
</evidence>
<reference evidence="2" key="1">
    <citation type="submission" date="2019-02" db="EMBL/GenBank/DDBJ databases">
        <authorList>
            <person name="Gruber-Vodicka R. H."/>
            <person name="Seah K. B. B."/>
        </authorList>
    </citation>
    <scope>NUCLEOTIDE SEQUENCE</scope>
    <source>
        <strain evidence="2">BECK_BZ131</strain>
    </source>
</reference>
<sequence length="93" mass="10302">MSAIAFDTLKFTKRLVQAGASQEPAEATAEAFKEASGEAELATKGDLRETEHRIRSDMKSEFARVDGELKLIEWMLTLLLAGVMSLVFKSFFS</sequence>
<feature type="compositionally biased region" description="Basic and acidic residues" evidence="1">
    <location>
        <begin position="31"/>
        <end position="47"/>
    </location>
</feature>
<dbReference type="EMBL" id="CAADFE010000122">
    <property type="protein sequence ID" value="VFJ77385.1"/>
    <property type="molecule type" value="Genomic_DNA"/>
</dbReference>
<dbReference type="AlphaFoldDB" id="A0A450U2Q5"/>
<organism evidence="2">
    <name type="scientific">Candidatus Kentrum sp. FW</name>
    <dbReference type="NCBI Taxonomy" id="2126338"/>
    <lineage>
        <taxon>Bacteria</taxon>
        <taxon>Pseudomonadati</taxon>
        <taxon>Pseudomonadota</taxon>
        <taxon>Gammaproteobacteria</taxon>
        <taxon>Candidatus Kentrum</taxon>
    </lineage>
</organism>
<gene>
    <name evidence="2" type="ORF">BECKFW1821C_GA0114237_11224</name>
</gene>
<feature type="region of interest" description="Disordered" evidence="1">
    <location>
        <begin position="26"/>
        <end position="47"/>
    </location>
</feature>
<evidence type="ECO:0000256" key="1">
    <source>
        <dbReference type="SAM" id="MobiDB-lite"/>
    </source>
</evidence>
<name>A0A450U2Q5_9GAMM</name>
<accession>A0A450U2Q5</accession>
<proteinExistence type="predicted"/>